<keyword evidence="6" id="KW-1185">Reference proteome</keyword>
<keyword evidence="3" id="KW-0560">Oxidoreductase</keyword>
<evidence type="ECO:0000313" key="5">
    <source>
        <dbReference type="EMBL" id="RKP36496.1"/>
    </source>
</evidence>
<accession>A0A4P9ZSF1</accession>
<keyword evidence="2" id="KW-0521">NADP</keyword>
<dbReference type="PANTHER" id="PTHR43827">
    <property type="entry name" value="2,5-DIKETO-D-GLUCONIC ACID REDUCTASE"/>
    <property type="match status" value="1"/>
</dbReference>
<protein>
    <submittedName>
        <fullName evidence="5">NADP-dependent oxidoreductase domain-containing protein</fullName>
    </submittedName>
</protein>
<dbReference type="Proteomes" id="UP000268162">
    <property type="component" value="Unassembled WGS sequence"/>
</dbReference>
<dbReference type="InterPro" id="IPR036812">
    <property type="entry name" value="NAD(P)_OxRdtase_dom_sf"/>
</dbReference>
<dbReference type="PROSITE" id="PS00798">
    <property type="entry name" value="ALDOKETO_REDUCTASE_1"/>
    <property type="match status" value="1"/>
</dbReference>
<feature type="domain" description="NADP-dependent oxidoreductase" evidence="4">
    <location>
        <begin position="17"/>
        <end position="58"/>
    </location>
</feature>
<sequence>MSSQSTYTLNSGAKIPAVLRIGYRHIDCAAIYGNQEEVGEALRESEVPRDQIWVTSKLWNT</sequence>
<dbReference type="InterPro" id="IPR023210">
    <property type="entry name" value="NADP_OxRdtase_dom"/>
</dbReference>
<name>A0A4P9ZSF1_9FUNG</name>
<comment type="similarity">
    <text evidence="1">Belongs to the aldo/keto reductase family.</text>
</comment>
<dbReference type="EMBL" id="ML002644">
    <property type="protein sequence ID" value="RKP36496.1"/>
    <property type="molecule type" value="Genomic_DNA"/>
</dbReference>
<dbReference type="SUPFAM" id="SSF51430">
    <property type="entry name" value="NAD(P)-linked oxidoreductase"/>
    <property type="match status" value="1"/>
</dbReference>
<reference evidence="6" key="1">
    <citation type="journal article" date="2018" name="Nat. Microbiol.">
        <title>Leveraging single-cell genomics to expand the fungal tree of life.</title>
        <authorList>
            <person name="Ahrendt S.R."/>
            <person name="Quandt C.A."/>
            <person name="Ciobanu D."/>
            <person name="Clum A."/>
            <person name="Salamov A."/>
            <person name="Andreopoulos B."/>
            <person name="Cheng J.F."/>
            <person name="Woyke T."/>
            <person name="Pelin A."/>
            <person name="Henrissat B."/>
            <person name="Reynolds N.K."/>
            <person name="Benny G.L."/>
            <person name="Smith M.E."/>
            <person name="James T.Y."/>
            <person name="Grigoriev I.V."/>
        </authorList>
    </citation>
    <scope>NUCLEOTIDE SEQUENCE [LARGE SCALE GENOMIC DNA]</scope>
    <source>
        <strain evidence="6">RSA 468</strain>
    </source>
</reference>
<dbReference type="InterPro" id="IPR020471">
    <property type="entry name" value="AKR"/>
</dbReference>
<dbReference type="STRING" id="215637.A0A4P9ZSF1"/>
<evidence type="ECO:0000256" key="3">
    <source>
        <dbReference type="ARBA" id="ARBA00023002"/>
    </source>
</evidence>
<organism evidence="5 6">
    <name type="scientific">Dimargaris cristalligena</name>
    <dbReference type="NCBI Taxonomy" id="215637"/>
    <lineage>
        <taxon>Eukaryota</taxon>
        <taxon>Fungi</taxon>
        <taxon>Fungi incertae sedis</taxon>
        <taxon>Zoopagomycota</taxon>
        <taxon>Kickxellomycotina</taxon>
        <taxon>Dimargaritomycetes</taxon>
        <taxon>Dimargaritales</taxon>
        <taxon>Dimargaritaceae</taxon>
        <taxon>Dimargaris</taxon>
    </lineage>
</organism>
<dbReference type="Pfam" id="PF00248">
    <property type="entry name" value="Aldo_ket_red"/>
    <property type="match status" value="1"/>
</dbReference>
<dbReference type="AlphaFoldDB" id="A0A4P9ZSF1"/>
<dbReference type="InterPro" id="IPR018170">
    <property type="entry name" value="Aldo/ket_reductase_CS"/>
</dbReference>
<dbReference type="GO" id="GO:0016616">
    <property type="term" value="F:oxidoreductase activity, acting on the CH-OH group of donors, NAD or NADP as acceptor"/>
    <property type="evidence" value="ECO:0007669"/>
    <property type="project" value="UniProtKB-ARBA"/>
</dbReference>
<proteinExistence type="inferred from homology"/>
<dbReference type="PANTHER" id="PTHR43827:SF3">
    <property type="entry name" value="NADP-DEPENDENT OXIDOREDUCTASE DOMAIN-CONTAINING PROTEIN"/>
    <property type="match status" value="1"/>
</dbReference>
<feature type="non-terminal residue" evidence="5">
    <location>
        <position position="61"/>
    </location>
</feature>
<dbReference type="Gene3D" id="3.20.20.100">
    <property type="entry name" value="NADP-dependent oxidoreductase domain"/>
    <property type="match status" value="1"/>
</dbReference>
<evidence type="ECO:0000256" key="2">
    <source>
        <dbReference type="ARBA" id="ARBA00022857"/>
    </source>
</evidence>
<evidence type="ECO:0000256" key="1">
    <source>
        <dbReference type="ARBA" id="ARBA00007905"/>
    </source>
</evidence>
<evidence type="ECO:0000313" key="6">
    <source>
        <dbReference type="Proteomes" id="UP000268162"/>
    </source>
</evidence>
<gene>
    <name evidence="5" type="ORF">BJ085DRAFT_9806</name>
</gene>
<evidence type="ECO:0000259" key="4">
    <source>
        <dbReference type="Pfam" id="PF00248"/>
    </source>
</evidence>